<gene>
    <name evidence="2" type="ORF">VFPFJ_10186</name>
</gene>
<dbReference type="PANTHER" id="PTHR14087">
    <property type="entry name" value="THYMOCYTE NUCLEAR PROTEIN 1"/>
    <property type="match status" value="1"/>
</dbReference>
<dbReference type="PANTHER" id="PTHR14087:SF7">
    <property type="entry name" value="THYMOCYTE NUCLEAR PROTEIN 1"/>
    <property type="match status" value="1"/>
</dbReference>
<dbReference type="AlphaFoldDB" id="A0A179GJV3"/>
<reference evidence="2 3" key="1">
    <citation type="submission" date="2016-02" db="EMBL/GenBank/DDBJ databases">
        <title>Biosynthesis of antibiotic leucinostatins and their inhibition on Phytophthora in bio-control Purpureocillium lilacinum.</title>
        <authorList>
            <person name="Wang G."/>
            <person name="Liu Z."/>
            <person name="Lin R."/>
            <person name="Li E."/>
            <person name="Mao Z."/>
            <person name="Ling J."/>
            <person name="Yin W."/>
            <person name="Xie B."/>
        </authorList>
    </citation>
    <scope>NUCLEOTIDE SEQUENCE [LARGE SCALE GENOMIC DNA]</scope>
    <source>
        <strain evidence="2">PLFJ-1</strain>
    </source>
</reference>
<sequence length="162" mass="17355">MPARKRASEAASPPPKRRSTRQAAAASAAVASSAATEPSSKPPVGKAKPSSKAQSKPAKKPEVNSAPKPQVQKLKADKAPSNAKPAVNGTDSRAVSEDPDPESIPVTNPEAPRHDGEWYWLMKAEPESRFENGIDVRFSIDDLRAKTKPEGWDGKHSRRATT</sequence>
<evidence type="ECO:0000313" key="3">
    <source>
        <dbReference type="Proteomes" id="UP000078340"/>
    </source>
</evidence>
<dbReference type="Gene3D" id="3.10.590.10">
    <property type="entry name" value="ph1033 like domains"/>
    <property type="match status" value="1"/>
</dbReference>
<feature type="region of interest" description="Disordered" evidence="1">
    <location>
        <begin position="1"/>
        <end position="113"/>
    </location>
</feature>
<accession>A0A179GJV3</accession>
<evidence type="ECO:0000313" key="2">
    <source>
        <dbReference type="EMBL" id="OAQ78154.1"/>
    </source>
</evidence>
<dbReference type="Proteomes" id="UP000078340">
    <property type="component" value="Unassembled WGS sequence"/>
</dbReference>
<comment type="caution">
    <text evidence="2">The sequence shown here is derived from an EMBL/GenBank/DDBJ whole genome shotgun (WGS) entry which is preliminary data.</text>
</comment>
<protein>
    <submittedName>
        <fullName evidence="2">EVE domain-containing protein</fullName>
    </submittedName>
</protein>
<proteinExistence type="predicted"/>
<dbReference type="STRING" id="33203.A0A179GJV3"/>
<evidence type="ECO:0000256" key="1">
    <source>
        <dbReference type="SAM" id="MobiDB-lite"/>
    </source>
</evidence>
<dbReference type="EMBL" id="LSBI01000011">
    <property type="protein sequence ID" value="OAQ78154.1"/>
    <property type="molecule type" value="Genomic_DNA"/>
</dbReference>
<name>A0A179GJV3_PURLI</name>
<organism evidence="2 3">
    <name type="scientific">Purpureocillium lilacinum</name>
    <name type="common">Paecilomyces lilacinus</name>
    <dbReference type="NCBI Taxonomy" id="33203"/>
    <lineage>
        <taxon>Eukaryota</taxon>
        <taxon>Fungi</taxon>
        <taxon>Dikarya</taxon>
        <taxon>Ascomycota</taxon>
        <taxon>Pezizomycotina</taxon>
        <taxon>Sordariomycetes</taxon>
        <taxon>Hypocreomycetidae</taxon>
        <taxon>Hypocreales</taxon>
        <taxon>Ophiocordycipitaceae</taxon>
        <taxon>Purpureocillium</taxon>
    </lineage>
</organism>
<dbReference type="GO" id="GO:0005634">
    <property type="term" value="C:nucleus"/>
    <property type="evidence" value="ECO:0007669"/>
    <property type="project" value="TreeGrafter"/>
</dbReference>
<dbReference type="InterPro" id="IPR052181">
    <property type="entry name" value="5hmC_binding"/>
</dbReference>
<feature type="compositionally biased region" description="Low complexity" evidence="1">
    <location>
        <begin position="23"/>
        <end position="35"/>
    </location>
</feature>
<feature type="compositionally biased region" description="Low complexity" evidence="1">
    <location>
        <begin position="46"/>
        <end position="56"/>
    </location>
</feature>